<evidence type="ECO:0000313" key="11">
    <source>
        <dbReference type="Proteomes" id="UP000054538"/>
    </source>
</evidence>
<accession>A0A0D0CGC3</accession>
<evidence type="ECO:0000256" key="6">
    <source>
        <dbReference type="SAM" id="MobiDB-lite"/>
    </source>
</evidence>
<dbReference type="InterPro" id="IPR019008">
    <property type="entry name" value="Beta_sandwich_EMC7"/>
</dbReference>
<organism evidence="10 11">
    <name type="scientific">Paxillus rubicundulus Ve08.2h10</name>
    <dbReference type="NCBI Taxonomy" id="930991"/>
    <lineage>
        <taxon>Eukaryota</taxon>
        <taxon>Fungi</taxon>
        <taxon>Dikarya</taxon>
        <taxon>Basidiomycota</taxon>
        <taxon>Agaricomycotina</taxon>
        <taxon>Agaricomycetes</taxon>
        <taxon>Agaricomycetidae</taxon>
        <taxon>Boletales</taxon>
        <taxon>Paxilineae</taxon>
        <taxon>Paxillaceae</taxon>
        <taxon>Paxillus</taxon>
    </lineage>
</organism>
<dbReference type="PANTHER" id="PTHR13605:SF4">
    <property type="entry name" value="ER MEMBRANE PROTEIN COMPLEX SUBUNIT 7"/>
    <property type="match status" value="1"/>
</dbReference>
<feature type="signal peptide" evidence="8">
    <location>
        <begin position="1"/>
        <end position="19"/>
    </location>
</feature>
<dbReference type="Proteomes" id="UP000054538">
    <property type="component" value="Unassembled WGS sequence"/>
</dbReference>
<dbReference type="InParanoid" id="A0A0D0CGC3"/>
<evidence type="ECO:0000256" key="7">
    <source>
        <dbReference type="SAM" id="Phobius"/>
    </source>
</evidence>
<feature type="domain" description="ER membrane protein complex subunit 7 beta-sandwich" evidence="9">
    <location>
        <begin position="40"/>
        <end position="148"/>
    </location>
</feature>
<evidence type="ECO:0000256" key="1">
    <source>
        <dbReference type="ARBA" id="ARBA00004167"/>
    </source>
</evidence>
<protein>
    <recommendedName>
        <fullName evidence="9">ER membrane protein complex subunit 7 beta-sandwich domain-containing protein</fullName>
    </recommendedName>
</protein>
<sequence>MNFVRFLGILSILTSTTLCLDLVGHVQWNDLCPDYETLGPTKVILDKARYSGRITRGGNFSIPDVNSGIYVLSVLSHDYVFDQVSVDVSDSSQPPDIKSYIVGTPLTSSASVSLPYPVVLTPRHKNNYFKPRESFNLLGMFQNPMIMIMMLTGLMMLGMPYIMKNMDPQTLEEPSGQQAQIANVQNSLHNGDIKSGYVDVILLNTHAELRTSRLSALLAAEEESKASAVGARPLVNGSTMQQRKGGKGNRRR</sequence>
<reference evidence="11" key="2">
    <citation type="submission" date="2015-01" db="EMBL/GenBank/DDBJ databases">
        <title>Evolutionary Origins and Diversification of the Mycorrhizal Mutualists.</title>
        <authorList>
            <consortium name="DOE Joint Genome Institute"/>
            <consortium name="Mycorrhizal Genomics Consortium"/>
            <person name="Kohler A."/>
            <person name="Kuo A."/>
            <person name="Nagy L.G."/>
            <person name="Floudas D."/>
            <person name="Copeland A."/>
            <person name="Barry K.W."/>
            <person name="Cichocki N."/>
            <person name="Veneault-Fourrey C."/>
            <person name="LaButti K."/>
            <person name="Lindquist E.A."/>
            <person name="Lipzen A."/>
            <person name="Lundell T."/>
            <person name="Morin E."/>
            <person name="Murat C."/>
            <person name="Riley R."/>
            <person name="Ohm R."/>
            <person name="Sun H."/>
            <person name="Tunlid A."/>
            <person name="Henrissat B."/>
            <person name="Grigoriev I.V."/>
            <person name="Hibbett D.S."/>
            <person name="Martin F."/>
        </authorList>
    </citation>
    <scope>NUCLEOTIDE SEQUENCE [LARGE SCALE GENOMIC DNA]</scope>
    <source>
        <strain evidence="11">Ve08.2h10</strain>
    </source>
</reference>
<reference evidence="10 11" key="1">
    <citation type="submission" date="2014-04" db="EMBL/GenBank/DDBJ databases">
        <authorList>
            <consortium name="DOE Joint Genome Institute"/>
            <person name="Kuo A."/>
            <person name="Kohler A."/>
            <person name="Jargeat P."/>
            <person name="Nagy L.G."/>
            <person name="Floudas D."/>
            <person name="Copeland A."/>
            <person name="Barry K.W."/>
            <person name="Cichocki N."/>
            <person name="Veneault-Fourrey C."/>
            <person name="LaButti K."/>
            <person name="Lindquist E.A."/>
            <person name="Lipzen A."/>
            <person name="Lundell T."/>
            <person name="Morin E."/>
            <person name="Murat C."/>
            <person name="Sun H."/>
            <person name="Tunlid A."/>
            <person name="Henrissat B."/>
            <person name="Grigoriev I.V."/>
            <person name="Hibbett D.S."/>
            <person name="Martin F."/>
            <person name="Nordberg H.P."/>
            <person name="Cantor M.N."/>
            <person name="Hua S.X."/>
        </authorList>
    </citation>
    <scope>NUCLEOTIDE SEQUENCE [LARGE SCALE GENOMIC DNA]</scope>
    <source>
        <strain evidence="10 11">Ve08.2h10</strain>
    </source>
</reference>
<feature type="region of interest" description="Disordered" evidence="6">
    <location>
        <begin position="224"/>
        <end position="252"/>
    </location>
</feature>
<keyword evidence="11" id="KW-1185">Reference proteome</keyword>
<evidence type="ECO:0000256" key="2">
    <source>
        <dbReference type="ARBA" id="ARBA00022692"/>
    </source>
</evidence>
<evidence type="ECO:0000256" key="5">
    <source>
        <dbReference type="ARBA" id="ARBA00023136"/>
    </source>
</evidence>
<dbReference type="PANTHER" id="PTHR13605">
    <property type="entry name" value="ER MEMBRANE PROTEIN COMPLEX SUBUNIT 7"/>
    <property type="match status" value="1"/>
</dbReference>
<dbReference type="Pfam" id="PF09430">
    <property type="entry name" value="EMC7_beta-sandw"/>
    <property type="match status" value="1"/>
</dbReference>
<keyword evidence="4 7" id="KW-1133">Transmembrane helix</keyword>
<proteinExistence type="predicted"/>
<dbReference type="AlphaFoldDB" id="A0A0D0CGC3"/>
<keyword evidence="2 7" id="KW-0812">Transmembrane</keyword>
<evidence type="ECO:0000256" key="8">
    <source>
        <dbReference type="SAM" id="SignalP"/>
    </source>
</evidence>
<evidence type="ECO:0000259" key="9">
    <source>
        <dbReference type="Pfam" id="PF09430"/>
    </source>
</evidence>
<name>A0A0D0CGC3_9AGAM</name>
<evidence type="ECO:0000256" key="3">
    <source>
        <dbReference type="ARBA" id="ARBA00022729"/>
    </source>
</evidence>
<comment type="subcellular location">
    <subcellularLocation>
        <location evidence="1">Membrane</location>
        <topology evidence="1">Single-pass membrane protein</topology>
    </subcellularLocation>
</comment>
<keyword evidence="5 7" id="KW-0472">Membrane</keyword>
<dbReference type="EMBL" id="KN825733">
    <property type="protein sequence ID" value="KIK81777.1"/>
    <property type="molecule type" value="Genomic_DNA"/>
</dbReference>
<dbReference type="HOGENOM" id="CLU_073620_3_0_1"/>
<evidence type="ECO:0000256" key="4">
    <source>
        <dbReference type="ARBA" id="ARBA00022989"/>
    </source>
</evidence>
<feature type="transmembrane region" description="Helical" evidence="7">
    <location>
        <begin position="145"/>
        <end position="163"/>
    </location>
</feature>
<keyword evidence="3 8" id="KW-0732">Signal</keyword>
<dbReference type="OrthoDB" id="27095at2759"/>
<dbReference type="InterPro" id="IPR039163">
    <property type="entry name" value="EMC7"/>
</dbReference>
<dbReference type="STRING" id="930991.A0A0D0CGC3"/>
<gene>
    <name evidence="10" type="ORF">PAXRUDRAFT_832617</name>
</gene>
<evidence type="ECO:0000313" key="10">
    <source>
        <dbReference type="EMBL" id="KIK81777.1"/>
    </source>
</evidence>
<dbReference type="GO" id="GO:0072546">
    <property type="term" value="C:EMC complex"/>
    <property type="evidence" value="ECO:0007669"/>
    <property type="project" value="TreeGrafter"/>
</dbReference>
<feature type="chain" id="PRO_5002220287" description="ER membrane protein complex subunit 7 beta-sandwich domain-containing protein" evidence="8">
    <location>
        <begin position="20"/>
        <end position="252"/>
    </location>
</feature>